<protein>
    <recommendedName>
        <fullName evidence="1">DUF6593 domain-containing protein</fullName>
    </recommendedName>
</protein>
<dbReference type="Proteomes" id="UP001210925">
    <property type="component" value="Unassembled WGS sequence"/>
</dbReference>
<name>A0AAD5Y880_9FUNG</name>
<dbReference type="InterPro" id="IPR046528">
    <property type="entry name" value="DUF6593"/>
</dbReference>
<organism evidence="2 3">
    <name type="scientific">Boothiomyces macroporosus</name>
    <dbReference type="NCBI Taxonomy" id="261099"/>
    <lineage>
        <taxon>Eukaryota</taxon>
        <taxon>Fungi</taxon>
        <taxon>Fungi incertae sedis</taxon>
        <taxon>Chytridiomycota</taxon>
        <taxon>Chytridiomycota incertae sedis</taxon>
        <taxon>Chytridiomycetes</taxon>
        <taxon>Rhizophydiales</taxon>
        <taxon>Terramycetaceae</taxon>
        <taxon>Boothiomyces</taxon>
    </lineage>
</organism>
<sequence length="181" mass="20904">MQQFPPSYQKPSSDLIYHIYRGGLFSRDARITVENKQEQLFHVEFPLSLFGSWSVTIHWGANKNGPIAMTISKPIFSWDFDIIDHTTNFRTSLIKTGFFSRKHSFMGPDGRQYAWKGSGFGGNLKLVAYPEKVQVGYYERAMFSFMKEGKLVISPQVHHMINLIIATGFAVEEWEREQRNS</sequence>
<gene>
    <name evidence="2" type="ORF">HK103_004550</name>
</gene>
<keyword evidence="3" id="KW-1185">Reference proteome</keyword>
<accession>A0AAD5Y880</accession>
<evidence type="ECO:0000259" key="1">
    <source>
        <dbReference type="Pfam" id="PF20236"/>
    </source>
</evidence>
<evidence type="ECO:0000313" key="3">
    <source>
        <dbReference type="Proteomes" id="UP001210925"/>
    </source>
</evidence>
<comment type="caution">
    <text evidence="2">The sequence shown here is derived from an EMBL/GenBank/DDBJ whole genome shotgun (WGS) entry which is preliminary data.</text>
</comment>
<proteinExistence type="predicted"/>
<dbReference type="AlphaFoldDB" id="A0AAD5Y880"/>
<evidence type="ECO:0000313" key="2">
    <source>
        <dbReference type="EMBL" id="KAJ3257475.1"/>
    </source>
</evidence>
<dbReference type="Pfam" id="PF20236">
    <property type="entry name" value="DUF6593"/>
    <property type="match status" value="1"/>
</dbReference>
<feature type="domain" description="DUF6593" evidence="1">
    <location>
        <begin position="81"/>
        <end position="176"/>
    </location>
</feature>
<dbReference type="EMBL" id="JADGKB010000038">
    <property type="protein sequence ID" value="KAJ3257475.1"/>
    <property type="molecule type" value="Genomic_DNA"/>
</dbReference>
<reference evidence="2" key="1">
    <citation type="submission" date="2020-05" db="EMBL/GenBank/DDBJ databases">
        <title>Phylogenomic resolution of chytrid fungi.</title>
        <authorList>
            <person name="Stajich J.E."/>
            <person name="Amses K."/>
            <person name="Simmons R."/>
            <person name="Seto K."/>
            <person name="Myers J."/>
            <person name="Bonds A."/>
            <person name="Quandt C.A."/>
            <person name="Barry K."/>
            <person name="Liu P."/>
            <person name="Grigoriev I."/>
            <person name="Longcore J.E."/>
            <person name="James T.Y."/>
        </authorList>
    </citation>
    <scope>NUCLEOTIDE SEQUENCE</scope>
    <source>
        <strain evidence="2">PLAUS21</strain>
    </source>
</reference>